<evidence type="ECO:0000313" key="1">
    <source>
        <dbReference type="EMBL" id="GAI20730.1"/>
    </source>
</evidence>
<sequence length="72" mass="7957">MDEDANKTADAQKRACTFSKSLTINIGQYESVKLGVAEATSFEACDEVLLAELRRLGLPVTKKIQQAIKWGR</sequence>
<gene>
    <name evidence="1" type="ORF">S06H3_31317</name>
</gene>
<organism evidence="1">
    <name type="scientific">marine sediment metagenome</name>
    <dbReference type="NCBI Taxonomy" id="412755"/>
    <lineage>
        <taxon>unclassified sequences</taxon>
        <taxon>metagenomes</taxon>
        <taxon>ecological metagenomes</taxon>
    </lineage>
</organism>
<dbReference type="AlphaFoldDB" id="X1N1H8"/>
<protein>
    <submittedName>
        <fullName evidence="1">Uncharacterized protein</fullName>
    </submittedName>
</protein>
<name>X1N1H8_9ZZZZ</name>
<proteinExistence type="predicted"/>
<dbReference type="EMBL" id="BARV01018533">
    <property type="protein sequence ID" value="GAI20730.1"/>
    <property type="molecule type" value="Genomic_DNA"/>
</dbReference>
<comment type="caution">
    <text evidence="1">The sequence shown here is derived from an EMBL/GenBank/DDBJ whole genome shotgun (WGS) entry which is preliminary data.</text>
</comment>
<reference evidence="1" key="1">
    <citation type="journal article" date="2014" name="Front. Microbiol.">
        <title>High frequency of phylogenetically diverse reductive dehalogenase-homologous genes in deep subseafloor sedimentary metagenomes.</title>
        <authorList>
            <person name="Kawai M."/>
            <person name="Futagami T."/>
            <person name="Toyoda A."/>
            <person name="Takaki Y."/>
            <person name="Nishi S."/>
            <person name="Hori S."/>
            <person name="Arai W."/>
            <person name="Tsubouchi T."/>
            <person name="Morono Y."/>
            <person name="Uchiyama I."/>
            <person name="Ito T."/>
            <person name="Fujiyama A."/>
            <person name="Inagaki F."/>
            <person name="Takami H."/>
        </authorList>
    </citation>
    <scope>NUCLEOTIDE SEQUENCE</scope>
    <source>
        <strain evidence="1">Expedition CK06-06</strain>
    </source>
</reference>
<accession>X1N1H8</accession>